<dbReference type="Pfam" id="PF12770">
    <property type="entry name" value="CHAT"/>
    <property type="match status" value="1"/>
</dbReference>
<accession>A0ABX4VBK4</accession>
<dbReference type="InterPro" id="IPR024983">
    <property type="entry name" value="CHAT_dom"/>
</dbReference>
<name>A0ABX4VBK4_9BURK</name>
<proteinExistence type="predicted"/>
<evidence type="ECO:0000313" key="3">
    <source>
        <dbReference type="Proteomes" id="UP000235659"/>
    </source>
</evidence>
<organism evidence="2 3">
    <name type="scientific">Paraburkholderia rhynchosiae</name>
    <dbReference type="NCBI Taxonomy" id="487049"/>
    <lineage>
        <taxon>Bacteria</taxon>
        <taxon>Pseudomonadati</taxon>
        <taxon>Pseudomonadota</taxon>
        <taxon>Betaproteobacteria</taxon>
        <taxon>Burkholderiales</taxon>
        <taxon>Burkholderiaceae</taxon>
        <taxon>Paraburkholderia</taxon>
    </lineage>
</organism>
<keyword evidence="3" id="KW-1185">Reference proteome</keyword>
<evidence type="ECO:0000313" key="2">
    <source>
        <dbReference type="EMBL" id="PMS33771.1"/>
    </source>
</evidence>
<dbReference type="Proteomes" id="UP000235659">
    <property type="component" value="Unassembled WGS sequence"/>
</dbReference>
<evidence type="ECO:0000259" key="1">
    <source>
        <dbReference type="Pfam" id="PF12770"/>
    </source>
</evidence>
<comment type="caution">
    <text evidence="2">The sequence shown here is derived from an EMBL/GenBank/DDBJ whole genome shotgun (WGS) entry which is preliminary data.</text>
</comment>
<protein>
    <recommendedName>
        <fullName evidence="1">CHAT domain-containing protein</fullName>
    </recommendedName>
</protein>
<sequence length="398" mass="43252">MITSILLFSGSPGICGGCLLTISRGAAMSEHVLDLFVLNLHARRTAILLFRRGPHTVVDKLKIDAAVRKLNDFARKVDDAAQGGSRPTVEELRSVGDLLFKKIFFDRGRSLYDKLPGDSAVSIQIFANHPDILQVPWEYLAPPDKRPVPHRHRCVVRIHPACSGGEIRPREPGPLRVLMAVAEPPEEPGVGWGAIESKLKRIFSADTVGFATITIIQAATLDSVREAFGENDYDVFHFIGHGRVIDGESHLCFLDVKTNQRQDVSGVALANIFSGRELRLCVLSACYSSAGNPTADSFVNVASSLLESGLPAVVASQIAIPTDSVGPFVAELYFSLLRTGNIDTAVMDARVALNASLQSTVRRGDAVFEWGIPTLYRLPGSGQLFEVVQERKGTTVVR</sequence>
<dbReference type="EMBL" id="PNXY01000002">
    <property type="protein sequence ID" value="PMS33771.1"/>
    <property type="molecule type" value="Genomic_DNA"/>
</dbReference>
<reference evidence="2 3" key="1">
    <citation type="submission" date="2018-01" db="EMBL/GenBank/DDBJ databases">
        <title>Whole genome analyses suggest that Burkholderia sensu lato contains two further novel genera in the rhizoxinica-symbiotica group Mycetohabitans gen. nov., and Trinickia gen. nov.: implications for the evolution of diazotrophy and nodulation in the Burkholderiaceae.</title>
        <authorList>
            <person name="Estrada-de los Santos P."/>
            <person name="Palmer M."/>
            <person name="Chavez-Ramirez B."/>
            <person name="Beukes C."/>
            <person name="Steenkamp E.T."/>
            <person name="Hirsch A.M."/>
            <person name="Manyaka P."/>
            <person name="Maluk M."/>
            <person name="Lafos M."/>
            <person name="Crook M."/>
            <person name="Gross E."/>
            <person name="Simon M.F."/>
            <person name="Bueno dos Reis Junior F."/>
            <person name="Poole P.S."/>
            <person name="Venter S.N."/>
            <person name="James E.K."/>
        </authorList>
    </citation>
    <scope>NUCLEOTIDE SEQUENCE [LARGE SCALE GENOMIC DNA]</scope>
    <source>
        <strain evidence="2 3">WSM 3937</strain>
    </source>
</reference>
<gene>
    <name evidence="2" type="ORF">C0Z16_04370</name>
</gene>
<feature type="domain" description="CHAT" evidence="1">
    <location>
        <begin position="132"/>
        <end position="356"/>
    </location>
</feature>